<dbReference type="STRING" id="2138.SMSRO_v1c18720"/>
<keyword evidence="2" id="KW-1185">Reference proteome</keyword>
<dbReference type="AlphaFoldDB" id="A0A2P6FFD8"/>
<proteinExistence type="predicted"/>
<sequence>MELKQNLLGNYKENKIIETNNETKNFLIERDNEIFKLYQQGKILQGYKVVSKIPKTIKTEDGDITLKRRRYVKYDEEKNEYINRYPLDEELGLKKYQRNEQNLINKITSFLGDGKRYKDILDTVENANLSERTISNIFKNADLEETDYISNKNNNKIKIPNNVLYIQIDGAFEPMWENKKRVENKIFLSTMHVGVDEEKSTKNRKKMKKKKGVFQMMNKNHKNKNDKSNIDNFIDKIFKSMDTYDINEDTKILILSDGEKQIKKIYIAIKAKNKKNTVSYSLDKFHLVKRFKELFPNRKKNQIHRLKYKLSKIYFFTGNYEVLLDFLMCHLPYVIDNKKKILLETIELIKNNKEGIENQALEYNIGCHMEGDISHYIKAVKGRGAKIYCKETFINMLIASMLRLNSKTNEEKIDKTNKNKEKIEFNIFNLNQSKKQFLSL</sequence>
<evidence type="ECO:0000313" key="2">
    <source>
        <dbReference type="Proteomes" id="UP000031565"/>
    </source>
</evidence>
<dbReference type="EMBL" id="JTLV02000001">
    <property type="protein sequence ID" value="PQM32175.1"/>
    <property type="molecule type" value="Genomic_DNA"/>
</dbReference>
<protein>
    <submittedName>
        <fullName evidence="1">Uncharacterized protein</fullName>
    </submittedName>
</protein>
<organism evidence="1 2">
    <name type="scientific">Spiroplasma poulsonii</name>
    <dbReference type="NCBI Taxonomy" id="2138"/>
    <lineage>
        <taxon>Bacteria</taxon>
        <taxon>Bacillati</taxon>
        <taxon>Mycoplasmatota</taxon>
        <taxon>Mollicutes</taxon>
        <taxon>Entomoplasmatales</taxon>
        <taxon>Spiroplasmataceae</taxon>
        <taxon>Spiroplasma</taxon>
    </lineage>
</organism>
<dbReference type="NCBIfam" id="NF046004">
    <property type="entry name" value="ICE_Mbov_0401"/>
    <property type="match status" value="1"/>
</dbReference>
<dbReference type="OrthoDB" id="390299at2"/>
<dbReference type="RefSeq" id="WP_040094170.1">
    <property type="nucleotide sequence ID" value="NZ_CM020866.1"/>
</dbReference>
<gene>
    <name evidence="1" type="ORF">SMSRO_SF020750</name>
</gene>
<comment type="caution">
    <text evidence="1">The sequence shown here is derived from an EMBL/GenBank/DDBJ whole genome shotgun (WGS) entry which is preliminary data.</text>
</comment>
<accession>A0A2P6FFD8</accession>
<evidence type="ECO:0000313" key="1">
    <source>
        <dbReference type="EMBL" id="PQM32175.1"/>
    </source>
</evidence>
<name>A0A2P6FFD8_9MOLU</name>
<reference evidence="1 2" key="1">
    <citation type="journal article" date="2015" name="MBio">
        <title>Genome sequence of the Drosophila melanogaster male-killing Spiroplasma strain MSRO endosymbiont.</title>
        <authorList>
            <person name="Paredes J.C."/>
            <person name="Herren J.K."/>
            <person name="Schupfer F."/>
            <person name="Marin R."/>
            <person name="Claverol S."/>
            <person name="Kuo C.H."/>
            <person name="Lemaitre B."/>
            <person name="Beven L."/>
        </authorList>
    </citation>
    <scope>NUCLEOTIDE SEQUENCE [LARGE SCALE GENOMIC DNA]</scope>
    <source>
        <strain evidence="1 2">MSRO</strain>
    </source>
</reference>
<dbReference type="Proteomes" id="UP000031565">
    <property type="component" value="Unassembled WGS sequence"/>
</dbReference>